<evidence type="ECO:0000256" key="1">
    <source>
        <dbReference type="SAM" id="MobiDB-lite"/>
    </source>
</evidence>
<proteinExistence type="predicted"/>
<feature type="compositionally biased region" description="Acidic residues" evidence="1">
    <location>
        <begin position="268"/>
        <end position="279"/>
    </location>
</feature>
<dbReference type="Gene3D" id="2.60.40.10">
    <property type="entry name" value="Immunoglobulins"/>
    <property type="match status" value="1"/>
</dbReference>
<evidence type="ECO:0000256" key="2">
    <source>
        <dbReference type="SAM" id="SignalP"/>
    </source>
</evidence>
<evidence type="ECO:0000313" key="3">
    <source>
        <dbReference type="EMBL" id="KAG9272851.1"/>
    </source>
</evidence>
<comment type="caution">
    <text evidence="3">The sequence shown here is derived from an EMBL/GenBank/DDBJ whole genome shotgun (WGS) entry which is preliminary data.</text>
</comment>
<evidence type="ECO:0008006" key="5">
    <source>
        <dbReference type="Google" id="ProtNLM"/>
    </source>
</evidence>
<accession>A0A8T2LVK2</accession>
<feature type="chain" id="PRO_5035932346" description="Ig-like domain-containing protein" evidence="2">
    <location>
        <begin position="28"/>
        <end position="365"/>
    </location>
</feature>
<name>A0A8T2LVK2_ASTMX</name>
<dbReference type="SUPFAM" id="SSF48726">
    <property type="entry name" value="Immunoglobulin"/>
    <property type="match status" value="1"/>
</dbReference>
<reference evidence="3 4" key="1">
    <citation type="submission" date="2021-07" db="EMBL/GenBank/DDBJ databases">
        <authorList>
            <person name="Imarazene B."/>
            <person name="Zahm M."/>
            <person name="Klopp C."/>
            <person name="Cabau C."/>
            <person name="Beille S."/>
            <person name="Jouanno E."/>
            <person name="Castinel A."/>
            <person name="Lluch J."/>
            <person name="Gil L."/>
            <person name="Kuchtly C."/>
            <person name="Lopez Roques C."/>
            <person name="Donnadieu C."/>
            <person name="Parrinello H."/>
            <person name="Journot L."/>
            <person name="Du K."/>
            <person name="Schartl M."/>
            <person name="Retaux S."/>
            <person name="Guiguen Y."/>
        </authorList>
    </citation>
    <scope>NUCLEOTIDE SEQUENCE [LARGE SCALE GENOMIC DNA]</scope>
    <source>
        <strain evidence="3">Pach_M1</strain>
        <tissue evidence="3">Testis</tissue>
    </source>
</reference>
<evidence type="ECO:0000313" key="4">
    <source>
        <dbReference type="Proteomes" id="UP000752171"/>
    </source>
</evidence>
<feature type="signal peptide" evidence="2">
    <location>
        <begin position="1"/>
        <end position="27"/>
    </location>
</feature>
<dbReference type="InterPro" id="IPR036179">
    <property type="entry name" value="Ig-like_dom_sf"/>
</dbReference>
<keyword evidence="2" id="KW-0732">Signal</keyword>
<gene>
    <name evidence="3" type="ORF">AMEX_G11918</name>
</gene>
<dbReference type="Proteomes" id="UP000752171">
    <property type="component" value="Unassembled WGS sequence"/>
</dbReference>
<dbReference type="InterPro" id="IPR013783">
    <property type="entry name" value="Ig-like_fold"/>
</dbReference>
<dbReference type="EMBL" id="JAICCE010000009">
    <property type="protein sequence ID" value="KAG9272851.1"/>
    <property type="molecule type" value="Genomic_DNA"/>
</dbReference>
<organism evidence="3 4">
    <name type="scientific">Astyanax mexicanus</name>
    <name type="common">Blind cave fish</name>
    <name type="synonym">Astyanax fasciatus mexicanus</name>
    <dbReference type="NCBI Taxonomy" id="7994"/>
    <lineage>
        <taxon>Eukaryota</taxon>
        <taxon>Metazoa</taxon>
        <taxon>Chordata</taxon>
        <taxon>Craniata</taxon>
        <taxon>Vertebrata</taxon>
        <taxon>Euteleostomi</taxon>
        <taxon>Actinopterygii</taxon>
        <taxon>Neopterygii</taxon>
        <taxon>Teleostei</taxon>
        <taxon>Ostariophysi</taxon>
        <taxon>Characiformes</taxon>
        <taxon>Characoidei</taxon>
        <taxon>Acestrorhamphidae</taxon>
        <taxon>Acestrorhamphinae</taxon>
        <taxon>Astyanax</taxon>
    </lineage>
</organism>
<protein>
    <recommendedName>
        <fullName evidence="5">Ig-like domain-containing protein</fullName>
    </recommendedName>
</protein>
<dbReference type="AlphaFoldDB" id="A0A8T2LVK2"/>
<feature type="compositionally biased region" description="Basic and acidic residues" evidence="1">
    <location>
        <begin position="350"/>
        <end position="365"/>
    </location>
</feature>
<feature type="region of interest" description="Disordered" evidence="1">
    <location>
        <begin position="225"/>
        <end position="287"/>
    </location>
</feature>
<sequence length="365" mass="41211">MIKPRNMSVSLLLLWMVVNIHTAAGSAGEILSELSEINTERPLNIRPEVSVDVCVGCAADLQCDESSEGLVKLWQTPFGSFGNGLFFRENDPININNRTLRIPRATFSHIGLYHCRMVDNRGTTVISYRVNVVDKDINGPARPRLAREAQETGGHELASGVVPAVLVSFMVAFTLGAFSRSYVIKCLQKTEARMLPKRSFHSRRAAGIGPFRMTGRMSSFFKDSGALKASRPNKSPPKWFWSKKDNQESTVEEIEVVDEAQTNPEPDLQPEPEHQDEEPSTIQPKRRSRVIKLYNYDDEGKRFDHLTDPEVVMLEQEEVEPKPRLRVMSLTRLSTIMSQVDTPDLSTYRRSRDNTPSKPDEPPQD</sequence>
<feature type="region of interest" description="Disordered" evidence="1">
    <location>
        <begin position="338"/>
        <end position="365"/>
    </location>
</feature>